<evidence type="ECO:0000313" key="1">
    <source>
        <dbReference type="EMBL" id="KZV37645.1"/>
    </source>
</evidence>
<dbReference type="EMBL" id="KV002540">
    <property type="protein sequence ID" value="KZV37645.1"/>
    <property type="molecule type" value="Genomic_DNA"/>
</dbReference>
<accession>A0A2Z7C043</accession>
<protein>
    <submittedName>
        <fullName evidence="1">Uncharacterized protein</fullName>
    </submittedName>
</protein>
<proteinExistence type="predicted"/>
<reference evidence="1 2" key="1">
    <citation type="journal article" date="2015" name="Proc. Natl. Acad. Sci. U.S.A.">
        <title>The resurrection genome of Boea hygrometrica: A blueprint for survival of dehydration.</title>
        <authorList>
            <person name="Xiao L."/>
            <person name="Yang G."/>
            <person name="Zhang L."/>
            <person name="Yang X."/>
            <person name="Zhao S."/>
            <person name="Ji Z."/>
            <person name="Zhou Q."/>
            <person name="Hu M."/>
            <person name="Wang Y."/>
            <person name="Chen M."/>
            <person name="Xu Y."/>
            <person name="Jin H."/>
            <person name="Xiao X."/>
            <person name="Hu G."/>
            <person name="Bao F."/>
            <person name="Hu Y."/>
            <person name="Wan P."/>
            <person name="Li L."/>
            <person name="Deng X."/>
            <person name="Kuang T."/>
            <person name="Xiang C."/>
            <person name="Zhu J.K."/>
            <person name="Oliver M.J."/>
            <person name="He Y."/>
        </authorList>
    </citation>
    <scope>NUCLEOTIDE SEQUENCE [LARGE SCALE GENOMIC DNA]</scope>
    <source>
        <strain evidence="2">cv. XS01</strain>
    </source>
</reference>
<organism evidence="1 2">
    <name type="scientific">Dorcoceras hygrometricum</name>
    <dbReference type="NCBI Taxonomy" id="472368"/>
    <lineage>
        <taxon>Eukaryota</taxon>
        <taxon>Viridiplantae</taxon>
        <taxon>Streptophyta</taxon>
        <taxon>Embryophyta</taxon>
        <taxon>Tracheophyta</taxon>
        <taxon>Spermatophyta</taxon>
        <taxon>Magnoliopsida</taxon>
        <taxon>eudicotyledons</taxon>
        <taxon>Gunneridae</taxon>
        <taxon>Pentapetalae</taxon>
        <taxon>asterids</taxon>
        <taxon>lamiids</taxon>
        <taxon>Lamiales</taxon>
        <taxon>Gesneriaceae</taxon>
        <taxon>Didymocarpoideae</taxon>
        <taxon>Trichosporeae</taxon>
        <taxon>Loxocarpinae</taxon>
        <taxon>Dorcoceras</taxon>
    </lineage>
</organism>
<keyword evidence="2" id="KW-1185">Reference proteome</keyword>
<name>A0A2Z7C043_9LAMI</name>
<evidence type="ECO:0000313" key="2">
    <source>
        <dbReference type="Proteomes" id="UP000250235"/>
    </source>
</evidence>
<gene>
    <name evidence="1" type="ORF">F511_03951</name>
</gene>
<dbReference type="AlphaFoldDB" id="A0A2Z7C043"/>
<sequence length="64" mass="6984">MLCSDLIASADLISELVSPNWSLNWTDNVCADLRSKLDQLRCLLDQLGGPLLDQLGCPLLDQLG</sequence>
<dbReference type="Proteomes" id="UP000250235">
    <property type="component" value="Unassembled WGS sequence"/>
</dbReference>